<dbReference type="Gene3D" id="1.10.730.10">
    <property type="entry name" value="Isoleucyl-tRNA Synthetase, Domain 1"/>
    <property type="match status" value="1"/>
</dbReference>
<comment type="caution">
    <text evidence="14">The sequence shown here is derived from an EMBL/GenBank/DDBJ whole genome shotgun (WGS) entry which is preliminary data.</text>
</comment>
<reference evidence="14" key="1">
    <citation type="submission" date="2019-05" db="EMBL/GenBank/DDBJ databases">
        <title>Annotation for the trematode Fasciolopsis buski.</title>
        <authorList>
            <person name="Choi Y.-J."/>
        </authorList>
    </citation>
    <scope>NUCLEOTIDE SEQUENCE</scope>
    <source>
        <strain evidence="14">HT</strain>
        <tissue evidence="14">Whole worm</tissue>
    </source>
</reference>
<dbReference type="InterPro" id="IPR015413">
    <property type="entry name" value="Methionyl/Leucyl_tRNA_Synth"/>
</dbReference>
<feature type="domain" description="Methionyl/Leucyl tRNA synthetase" evidence="11">
    <location>
        <begin position="386"/>
        <end position="470"/>
    </location>
</feature>
<evidence type="ECO:0000256" key="9">
    <source>
        <dbReference type="RuleBase" id="RU363039"/>
    </source>
</evidence>
<feature type="domain" description="Methionyl/Valyl/Leucyl/Isoleucyl-tRNA synthetase anticodon-binding" evidence="10">
    <location>
        <begin position="513"/>
        <end position="608"/>
    </location>
</feature>
<evidence type="ECO:0000259" key="13">
    <source>
        <dbReference type="Pfam" id="PF24810"/>
    </source>
</evidence>
<evidence type="ECO:0000259" key="12">
    <source>
        <dbReference type="Pfam" id="PF22947"/>
    </source>
</evidence>
<keyword evidence="4 9" id="KW-0547">Nucleotide-binding</keyword>
<evidence type="ECO:0000256" key="5">
    <source>
        <dbReference type="ARBA" id="ARBA00022840"/>
    </source>
</evidence>
<dbReference type="SUPFAM" id="SSF47323">
    <property type="entry name" value="Anticodon-binding domain of a subclass of class I aminoacyl-tRNA synthetases"/>
    <property type="match status" value="1"/>
</dbReference>
<keyword evidence="5 9" id="KW-0067">ATP-binding</keyword>
<dbReference type="InterPro" id="IPR013155">
    <property type="entry name" value="M/V/L/I-tRNA-synth_anticd-bd"/>
</dbReference>
<dbReference type="InterPro" id="IPR014729">
    <property type="entry name" value="Rossmann-like_a/b/a_fold"/>
</dbReference>
<evidence type="ECO:0000256" key="2">
    <source>
        <dbReference type="ARBA" id="ARBA00013164"/>
    </source>
</evidence>
<dbReference type="EC" id="6.1.1.4" evidence="2"/>
<dbReference type="Pfam" id="PF09334">
    <property type="entry name" value="tRNA-synt_1g"/>
    <property type="match status" value="1"/>
</dbReference>
<dbReference type="GO" id="GO:0002161">
    <property type="term" value="F:aminoacyl-tRNA deacylase activity"/>
    <property type="evidence" value="ECO:0007669"/>
    <property type="project" value="InterPro"/>
</dbReference>
<dbReference type="Proteomes" id="UP000728185">
    <property type="component" value="Unassembled WGS sequence"/>
</dbReference>
<dbReference type="InterPro" id="IPR009008">
    <property type="entry name" value="Val/Leu/Ile-tRNA-synth_edit"/>
</dbReference>
<evidence type="ECO:0000256" key="6">
    <source>
        <dbReference type="ARBA" id="ARBA00022917"/>
    </source>
</evidence>
<dbReference type="InterPro" id="IPR054509">
    <property type="entry name" value="LARS1_ULD"/>
</dbReference>
<dbReference type="Pfam" id="PF08264">
    <property type="entry name" value="Anticodon_1"/>
    <property type="match status" value="1"/>
</dbReference>
<dbReference type="EMBL" id="LUCM01001076">
    <property type="protein sequence ID" value="KAA0199533.1"/>
    <property type="molecule type" value="Genomic_DNA"/>
</dbReference>
<dbReference type="InterPro" id="IPR009080">
    <property type="entry name" value="tRNAsynth_Ia_anticodon-bd"/>
</dbReference>
<evidence type="ECO:0000256" key="7">
    <source>
        <dbReference type="ARBA" id="ARBA00023146"/>
    </source>
</evidence>
<evidence type="ECO:0000313" key="15">
    <source>
        <dbReference type="Proteomes" id="UP000728185"/>
    </source>
</evidence>
<protein>
    <recommendedName>
        <fullName evidence="2">leucine--tRNA ligase</fullName>
        <ecNumber evidence="2">6.1.1.4</ecNumber>
    </recommendedName>
    <alternativeName>
        <fullName evidence="8">Leucyl-tRNA synthetase</fullName>
    </alternativeName>
</protein>
<keyword evidence="6 9" id="KW-0648">Protein biosynthesis</keyword>
<evidence type="ECO:0000259" key="11">
    <source>
        <dbReference type="Pfam" id="PF09334"/>
    </source>
</evidence>
<dbReference type="CDD" id="cd07959">
    <property type="entry name" value="Anticodon_Ia_Leu_AEc"/>
    <property type="match status" value="1"/>
</dbReference>
<dbReference type="GO" id="GO:0005524">
    <property type="term" value="F:ATP binding"/>
    <property type="evidence" value="ECO:0007669"/>
    <property type="project" value="UniProtKB-KW"/>
</dbReference>
<dbReference type="GO" id="GO:0004823">
    <property type="term" value="F:leucine-tRNA ligase activity"/>
    <property type="evidence" value="ECO:0007669"/>
    <property type="project" value="UniProtKB-EC"/>
</dbReference>
<evidence type="ECO:0000256" key="3">
    <source>
        <dbReference type="ARBA" id="ARBA00022598"/>
    </source>
</evidence>
<dbReference type="Pfam" id="PF24810">
    <property type="entry name" value="RBD_LARS1"/>
    <property type="match status" value="1"/>
</dbReference>
<dbReference type="AlphaFoldDB" id="A0A8E0S508"/>
<sequence>MYGQTNCWVHPDIEYVAVRSVRESCILVCTERAAFNMAYQGILDPSCWGKLDIVARFTGAHLLGLKVQAPLSCYRDGVYVLPMLSIKSTKGTGVVTSVPSDAPDDFAALRDLKNKPLMREKYHIADEMVMPFEPVEIIETPGMGKLAAVTMVEQMKIQSQNDTDKLAEAKEKVYKAGFYDGVMLVGKYATCKVKAVKSGVQQDLVTAGEGIIYYEPERTVISRSGDEAVVALCDQWFLYYGLQEWKEITQKALSQLSVSDEVRRSLEATLDWLQEHACSRTYGLGTHLPWDEKWLIESLSDSTIYMAYYTVAHILQEGCLRGDKPGPFGINPEHMTPEVWDFIFLGIGDPVRIIEQQRKSTLTTDLLNRLRREFLFWYPVDLRSSGKDLIPNHLTYYLYNHTAVWPNQPELWPRAIVANGHLLLNSNKMSKSTGNFLTLADAIEKYSADGIRLALADAGDSLDDANLKEDMAEAGLLRLHGLLDWISQTLDSLKNERQSYRTGPYTLHADLVFENDINRTIQLAEKFYTNYEFKEVLKTVFYEFQTARDRYREVSQGSMHHDLLIRYINVQTVLLSPICSHVCEHIWRNLLGNSKSIFCSSWPELSRSVDDMLSLQGRYVDDAAHQFRLKLLARQSSKSFKFSKSGGIGQNAASIAPSEATVWVVKSYPPWQAQILQILRESLSEDKKTLADNATIAQKMRPYLKSMGKLAKKAMPFVQLVRDRFDARGVHALQADLEVDECDVLQANLAYLISTLGLRSPNGLTIRYAEESDDAQVRETVCPLEPLILFHEPLPSVPMNFINPDVGSGLFSVNGIHVCDGDKPTDLVNRLLRACRLSTPDGKKLQTLTLYRFTDPKSDPFVIPPYPNTCLKPIELDSHFKVDPCTSTVMLNVGGSMISIGDRLVYRSEQNVVNGLTKEV</sequence>
<feature type="domain" description="Leucine--tRNA ligase ubiquitin-like" evidence="12">
    <location>
        <begin position="795"/>
        <end position="908"/>
    </location>
</feature>
<evidence type="ECO:0000256" key="8">
    <source>
        <dbReference type="ARBA" id="ARBA00030520"/>
    </source>
</evidence>
<dbReference type="FunFam" id="3.90.740.10:FF:000001">
    <property type="entry name" value="Leucine--tRNA ligase, cytoplasmic"/>
    <property type="match status" value="1"/>
</dbReference>
<dbReference type="PANTHER" id="PTHR45794">
    <property type="entry name" value="LEUCYL-TRNA SYNTHETASE"/>
    <property type="match status" value="1"/>
</dbReference>
<evidence type="ECO:0000313" key="14">
    <source>
        <dbReference type="EMBL" id="KAA0199533.1"/>
    </source>
</evidence>
<dbReference type="InterPro" id="IPR004493">
    <property type="entry name" value="Leu-tRNA-synth_Ia_arc/euk"/>
</dbReference>
<dbReference type="Pfam" id="PF22947">
    <property type="entry name" value="ULD_3"/>
    <property type="match status" value="1"/>
</dbReference>
<organism evidence="14 15">
    <name type="scientific">Fasciolopsis buskii</name>
    <dbReference type="NCBI Taxonomy" id="27845"/>
    <lineage>
        <taxon>Eukaryota</taxon>
        <taxon>Metazoa</taxon>
        <taxon>Spiralia</taxon>
        <taxon>Lophotrochozoa</taxon>
        <taxon>Platyhelminthes</taxon>
        <taxon>Trematoda</taxon>
        <taxon>Digenea</taxon>
        <taxon>Plagiorchiida</taxon>
        <taxon>Echinostomata</taxon>
        <taxon>Echinostomatoidea</taxon>
        <taxon>Fasciolidae</taxon>
        <taxon>Fasciolopsis</taxon>
    </lineage>
</organism>
<evidence type="ECO:0000259" key="10">
    <source>
        <dbReference type="Pfam" id="PF08264"/>
    </source>
</evidence>
<evidence type="ECO:0000256" key="1">
    <source>
        <dbReference type="ARBA" id="ARBA00005594"/>
    </source>
</evidence>
<gene>
    <name evidence="14" type="ORF">FBUS_00834</name>
</gene>
<keyword evidence="3 9" id="KW-0436">Ligase</keyword>
<dbReference type="Gene3D" id="3.40.50.620">
    <property type="entry name" value="HUPs"/>
    <property type="match status" value="1"/>
</dbReference>
<dbReference type="PANTHER" id="PTHR45794:SF1">
    <property type="entry name" value="LEUCINE--TRNA LIGASE, CYTOPLASMIC"/>
    <property type="match status" value="1"/>
</dbReference>
<dbReference type="InterPro" id="IPR055416">
    <property type="entry name" value="RBD_LARS1"/>
</dbReference>
<dbReference type="SUPFAM" id="SSF52374">
    <property type="entry name" value="Nucleotidylyl transferase"/>
    <property type="match status" value="1"/>
</dbReference>
<feature type="domain" description="Leucine--tRNA ligase RagD-binding" evidence="13">
    <location>
        <begin position="664"/>
        <end position="737"/>
    </location>
</feature>
<dbReference type="SUPFAM" id="SSF50677">
    <property type="entry name" value="ValRS/IleRS/LeuRS editing domain"/>
    <property type="match status" value="1"/>
</dbReference>
<comment type="similarity">
    <text evidence="1 9">Belongs to the class-I aminoacyl-tRNA synthetase family.</text>
</comment>
<dbReference type="GO" id="GO:0006429">
    <property type="term" value="P:leucyl-tRNA aminoacylation"/>
    <property type="evidence" value="ECO:0007669"/>
    <property type="project" value="InterPro"/>
</dbReference>
<keyword evidence="7 9" id="KW-0030">Aminoacyl-tRNA synthetase</keyword>
<name>A0A8E0S508_9TREM</name>
<dbReference type="OrthoDB" id="10249672at2759"/>
<proteinExistence type="inferred from homology"/>
<accession>A0A8E0S508</accession>
<keyword evidence="15" id="KW-1185">Reference proteome</keyword>
<evidence type="ECO:0000256" key="4">
    <source>
        <dbReference type="ARBA" id="ARBA00022741"/>
    </source>
</evidence>
<dbReference type="Gene3D" id="3.90.740.10">
    <property type="entry name" value="Valyl/Leucyl/Isoleucyl-tRNA synthetase, editing domain"/>
    <property type="match status" value="1"/>
</dbReference>